<organism evidence="1 2">
    <name type="scientific">Setaria viridis</name>
    <name type="common">Green bristlegrass</name>
    <name type="synonym">Setaria italica subsp. viridis</name>
    <dbReference type="NCBI Taxonomy" id="4556"/>
    <lineage>
        <taxon>Eukaryota</taxon>
        <taxon>Viridiplantae</taxon>
        <taxon>Streptophyta</taxon>
        <taxon>Embryophyta</taxon>
        <taxon>Tracheophyta</taxon>
        <taxon>Spermatophyta</taxon>
        <taxon>Magnoliopsida</taxon>
        <taxon>Liliopsida</taxon>
        <taxon>Poales</taxon>
        <taxon>Poaceae</taxon>
        <taxon>PACMAD clade</taxon>
        <taxon>Panicoideae</taxon>
        <taxon>Panicodae</taxon>
        <taxon>Paniceae</taxon>
        <taxon>Cenchrinae</taxon>
        <taxon>Setaria</taxon>
    </lineage>
</organism>
<dbReference type="Proteomes" id="UP000298652">
    <property type="component" value="Chromosome 1"/>
</dbReference>
<accession>A0A4U6WAJ8</accession>
<dbReference type="AlphaFoldDB" id="A0A4U6WAJ8"/>
<evidence type="ECO:0000313" key="1">
    <source>
        <dbReference type="EMBL" id="TKW39750.1"/>
    </source>
</evidence>
<name>A0A4U6WAJ8_SETVI</name>
<dbReference type="EMBL" id="CM016552">
    <property type="protein sequence ID" value="TKW39750.1"/>
    <property type="molecule type" value="Genomic_DNA"/>
</dbReference>
<evidence type="ECO:0000313" key="2">
    <source>
        <dbReference type="Proteomes" id="UP000298652"/>
    </source>
</evidence>
<dbReference type="Gramene" id="TKW39750">
    <property type="protein sequence ID" value="TKW39750"/>
    <property type="gene ID" value="SEVIR_1G200233v2"/>
</dbReference>
<protein>
    <submittedName>
        <fullName evidence="1">Uncharacterized protein</fullName>
    </submittedName>
</protein>
<sequence length="84" mass="8830">MLTPSRRGVAPKGVTVARLSPTATLTRPRNEAARRREGGIAVNHTHDVADAHPCSHKQLRHQVSLVAAVQAAGGHATTAQPRAS</sequence>
<proteinExistence type="predicted"/>
<reference evidence="1" key="1">
    <citation type="submission" date="2019-03" db="EMBL/GenBank/DDBJ databases">
        <title>WGS assembly of Setaria viridis.</title>
        <authorList>
            <person name="Huang P."/>
            <person name="Jenkins J."/>
            <person name="Grimwood J."/>
            <person name="Barry K."/>
            <person name="Healey A."/>
            <person name="Mamidi S."/>
            <person name="Sreedasyam A."/>
            <person name="Shu S."/>
            <person name="Feldman M."/>
            <person name="Wu J."/>
            <person name="Yu Y."/>
            <person name="Chen C."/>
            <person name="Johnson J."/>
            <person name="Rokhsar D."/>
            <person name="Baxter I."/>
            <person name="Schmutz J."/>
            <person name="Brutnell T."/>
            <person name="Kellogg E."/>
        </authorList>
    </citation>
    <scope>NUCLEOTIDE SEQUENCE [LARGE SCALE GENOMIC DNA]</scope>
</reference>
<gene>
    <name evidence="1" type="ORF">SEVIR_1G200233v2</name>
</gene>
<keyword evidence="2" id="KW-1185">Reference proteome</keyword>